<keyword evidence="6" id="KW-0862">Zinc</keyword>
<evidence type="ECO:0000256" key="7">
    <source>
        <dbReference type="ARBA" id="ARBA00023242"/>
    </source>
</evidence>
<dbReference type="PANTHER" id="PTHR15375">
    <property type="entry name" value="ACTIVATOR OF S-PHASE KINASE-RELATED"/>
    <property type="match status" value="1"/>
</dbReference>
<dbReference type="Proteomes" id="UP000186698">
    <property type="component" value="Chromosome 6L"/>
</dbReference>
<evidence type="ECO:0000256" key="2">
    <source>
        <dbReference type="ARBA" id="ARBA00022553"/>
    </source>
</evidence>
<evidence type="ECO:0000256" key="5">
    <source>
        <dbReference type="ARBA" id="ARBA00022771"/>
    </source>
</evidence>
<evidence type="ECO:0000256" key="11">
    <source>
        <dbReference type="PROSITE-ProRule" id="PRU00600"/>
    </source>
</evidence>
<organism evidence="15 16">
    <name type="scientific">Xenopus laevis</name>
    <name type="common">African clawed frog</name>
    <dbReference type="NCBI Taxonomy" id="8355"/>
    <lineage>
        <taxon>Eukaryota</taxon>
        <taxon>Metazoa</taxon>
        <taxon>Chordata</taxon>
        <taxon>Craniata</taxon>
        <taxon>Vertebrata</taxon>
        <taxon>Euteleostomi</taxon>
        <taxon>Amphibia</taxon>
        <taxon>Batrachia</taxon>
        <taxon>Anura</taxon>
        <taxon>Pipoidea</taxon>
        <taxon>Pipidae</taxon>
        <taxon>Xenopodinae</taxon>
        <taxon>Xenopus</taxon>
        <taxon>Xenopus</taxon>
    </lineage>
</organism>
<protein>
    <recommendedName>
        <fullName evidence="9">Protein DBF4 homolog A</fullName>
    </recommendedName>
</protein>
<dbReference type="GO" id="GO:0008270">
    <property type="term" value="F:zinc ion binding"/>
    <property type="evidence" value="ECO:0007669"/>
    <property type="project" value="UniProtKB-KW"/>
</dbReference>
<dbReference type="InterPro" id="IPR038545">
    <property type="entry name" value="Znf_DBF_sf"/>
</dbReference>
<dbReference type="InterPro" id="IPR006572">
    <property type="entry name" value="Znf_DBF"/>
</dbReference>
<evidence type="ECO:0000313" key="16">
    <source>
        <dbReference type="RefSeq" id="XP_018121834.1"/>
    </source>
</evidence>
<evidence type="ECO:0000313" key="15">
    <source>
        <dbReference type="Proteomes" id="UP000186698"/>
    </source>
</evidence>
<dbReference type="Gene3D" id="2.10.50.40">
    <property type="match status" value="1"/>
</dbReference>
<dbReference type="InterPro" id="IPR051590">
    <property type="entry name" value="Replication_Regulatory_Kinase"/>
</dbReference>
<gene>
    <name evidence="16 17" type="primary">dbf4.L</name>
    <name evidence="16" type="synonym">dbf4</name>
    <name evidence="16" type="synonym">dbf4a</name>
    <name evidence="16" type="synonym">xdbf4</name>
</gene>
<feature type="region of interest" description="Disordered" evidence="12">
    <location>
        <begin position="245"/>
        <end position="277"/>
    </location>
</feature>
<dbReference type="GO" id="GO:0031431">
    <property type="term" value="C:Dbf4-dependent protein kinase complex"/>
    <property type="evidence" value="ECO:0000318"/>
    <property type="project" value="GO_Central"/>
</dbReference>
<evidence type="ECO:0000256" key="4">
    <source>
        <dbReference type="ARBA" id="ARBA00022737"/>
    </source>
</evidence>
<evidence type="ECO:0000256" key="12">
    <source>
        <dbReference type="SAM" id="MobiDB-lite"/>
    </source>
</evidence>
<dbReference type="Gene3D" id="6.10.250.3410">
    <property type="entry name" value="DBF zinc finger"/>
    <property type="match status" value="1"/>
</dbReference>
<dbReference type="PANTHER" id="PTHR15375:SF22">
    <property type="entry name" value="PROTEIN DBF4 HOMOLOG A"/>
    <property type="match status" value="1"/>
</dbReference>
<evidence type="ECO:0000256" key="1">
    <source>
        <dbReference type="ARBA" id="ARBA00004123"/>
    </source>
</evidence>
<name>A0A8J0VML5_XENLA</name>
<proteinExistence type="predicted"/>
<dbReference type="Pfam" id="PF07535">
    <property type="entry name" value="zf-DBF"/>
    <property type="match status" value="1"/>
</dbReference>
<dbReference type="GO" id="GO:0003676">
    <property type="term" value="F:nucleic acid binding"/>
    <property type="evidence" value="ECO:0007669"/>
    <property type="project" value="InterPro"/>
</dbReference>
<comment type="subunit">
    <text evidence="10">Forms a complex with cdc7.</text>
</comment>
<dbReference type="CTD" id="398599"/>
<dbReference type="SMART" id="SM00586">
    <property type="entry name" value="ZnF_DBF"/>
    <property type="match status" value="1"/>
</dbReference>
<keyword evidence="3" id="KW-0479">Metal-binding</keyword>
<dbReference type="OrthoDB" id="21380at2759"/>
<comment type="subcellular location">
    <subcellularLocation>
        <location evidence="1">Nucleus</location>
    </subcellularLocation>
</comment>
<dbReference type="GO" id="GO:0010571">
    <property type="term" value="P:positive regulation of nuclear cell cycle DNA replication"/>
    <property type="evidence" value="ECO:0000318"/>
    <property type="project" value="GO_Central"/>
</dbReference>
<keyword evidence="8" id="KW-0131">Cell cycle</keyword>
<feature type="compositionally biased region" description="Polar residues" evidence="12">
    <location>
        <begin position="257"/>
        <end position="275"/>
    </location>
</feature>
<reference evidence="16" key="1">
    <citation type="submission" date="2025-08" db="UniProtKB">
        <authorList>
            <consortium name="RefSeq"/>
        </authorList>
    </citation>
    <scope>IDENTIFICATION</scope>
    <source>
        <strain evidence="16">J_2021</strain>
        <tissue evidence="16">Erythrocytes</tissue>
    </source>
</reference>
<evidence type="ECO:0000256" key="3">
    <source>
        <dbReference type="ARBA" id="ARBA00022723"/>
    </source>
</evidence>
<accession>A0A8J0VML5</accession>
<evidence type="ECO:0000259" key="13">
    <source>
        <dbReference type="PROSITE" id="PS50172"/>
    </source>
</evidence>
<keyword evidence="4" id="KW-0677">Repeat</keyword>
<keyword evidence="2" id="KW-0597">Phosphoprotein</keyword>
<dbReference type="GO" id="GO:0043539">
    <property type="term" value="F:protein serine/threonine kinase activator activity"/>
    <property type="evidence" value="ECO:0000318"/>
    <property type="project" value="GO_Central"/>
</dbReference>
<sequence>MFGGTHGRGVKMKSTVAAVKNPTGKVQADVCKPFTGKLFYLDLTSKLISEKLEKDIKELGGAIEGFLSKEISYLITSKKEAKCVKTLKYVCSIPSPEAAPNTGESSTSPGNRRLCQEGNSSKKNEKSLVSRGKSLVKRAIKEQEILPKNSILSNALNWGVKILHVEEAKHYIEKKKTALQQVRKSQPVVKVESKPQTRRKVKPQKLKSPYIKVEDCSCQYRPLYLVLPQFRSFQNPVSNYSVEVDKKADPGQKLPETKQSVNKTGHGQDGANNPNIKLKEQKKHGYCECCLKKYDDLESHILSPQHKNFSESAYYQVVDDLISTFDFDFVDWSKYKNGRKGVGILMLAEKSKTEGQERNEANLFVSKTHNFSERVTATTPLQENTLKDQHASPCSLPCTPACNADQMFSLPSPAGSARLCNKKYKMDSNFGQLVATPLPSFNLKDSLTGSFGGREMFVAKLNETMEPATEGPKIKWDVCNIPSNISQCIPQKVDPIAQHVNQFPNGNTHCSEMTACQAALIYENVDSAADANIKLPKTVNDLHNKEGHRATDKIYPTVQSHEYLPDYSPSGNLHRKVKTSAHRNKNKDELFCRLSHKVSVPQQEDDSKFPSETLLALFESSEDKTEFFGFAGSPAYESCSMDDGDTPDQTHKKMLLSLFPHTTTSGSSFLGF</sequence>
<dbReference type="PROSITE" id="PS50172">
    <property type="entry name" value="BRCT"/>
    <property type="match status" value="1"/>
</dbReference>
<dbReference type="AGR" id="Xenbase:XB-GENE-972996"/>
<dbReference type="RefSeq" id="XP_018121834.1">
    <property type="nucleotide sequence ID" value="XM_018266345.2"/>
</dbReference>
<evidence type="ECO:0000259" key="14">
    <source>
        <dbReference type="PROSITE" id="PS51265"/>
    </source>
</evidence>
<dbReference type="FunFam" id="6.10.250.3410:FF:000001">
    <property type="entry name" value="Protein DBF4 homolog A"/>
    <property type="match status" value="1"/>
</dbReference>
<dbReference type="PROSITE" id="PS51265">
    <property type="entry name" value="ZF_DBF4"/>
    <property type="match status" value="1"/>
</dbReference>
<evidence type="ECO:0000256" key="6">
    <source>
        <dbReference type="ARBA" id="ARBA00022833"/>
    </source>
</evidence>
<evidence type="ECO:0000256" key="10">
    <source>
        <dbReference type="ARBA" id="ARBA00062878"/>
    </source>
</evidence>
<keyword evidence="15" id="KW-1185">Reference proteome</keyword>
<dbReference type="InterPro" id="IPR001357">
    <property type="entry name" value="BRCT_dom"/>
</dbReference>
<evidence type="ECO:0000256" key="8">
    <source>
        <dbReference type="ARBA" id="ARBA00023306"/>
    </source>
</evidence>
<dbReference type="GeneID" id="398599"/>
<evidence type="ECO:0000256" key="9">
    <source>
        <dbReference type="ARBA" id="ARBA00040397"/>
    </source>
</evidence>
<feature type="region of interest" description="Disordered" evidence="12">
    <location>
        <begin position="97"/>
        <end position="130"/>
    </location>
</feature>
<feature type="domain" description="DBF4-type" evidence="14">
    <location>
        <begin position="280"/>
        <end position="328"/>
    </location>
</feature>
<feature type="domain" description="BRCT" evidence="13">
    <location>
        <begin position="29"/>
        <end position="90"/>
    </location>
</feature>
<dbReference type="Xenbase" id="XB-GENE-972996">
    <property type="gene designation" value="dbf4.L"/>
</dbReference>
<keyword evidence="7" id="KW-0539">Nucleus</keyword>
<keyword evidence="5 11" id="KW-0863">Zinc-finger</keyword>
<dbReference type="GO" id="GO:1901987">
    <property type="term" value="P:regulation of cell cycle phase transition"/>
    <property type="evidence" value="ECO:0000318"/>
    <property type="project" value="GO_Central"/>
</dbReference>
<evidence type="ECO:0000313" key="17">
    <source>
        <dbReference type="Xenbase" id="XB-GENE-972996"/>
    </source>
</evidence>
<dbReference type="AlphaFoldDB" id="A0A8J0VML5"/>